<dbReference type="AlphaFoldDB" id="A0A7C8Q4A0"/>
<evidence type="ECO:0000313" key="3">
    <source>
        <dbReference type="Proteomes" id="UP000479691"/>
    </source>
</evidence>
<sequence length="269" mass="29954">MTFLCLPFNSELHRFLECVNSLFRPGGNRKQAKSQGGNQDASAGDPMQTQANWPTSSQSPNQLFEDEEITRQSDSVSTLQQHTILSQVGRKPTFDAPARALHRSGRVVVAPPSSLENIRISSPQRTSSSHGSFESNKDLIRLQTKENNKLFISTQGNPPARSQSPQEFTTIRSPIQDRGYPNGGNPSRLGCESLAALQYFPAPPTKRRLTTFAQTEPRIFTENTVANTTCISNSDVRHEDIAPRGPSRWSYYVDLEYQTEPEDDGDEVL</sequence>
<dbReference type="EMBL" id="JAABOE010000003">
    <property type="protein sequence ID" value="KAF3191564.1"/>
    <property type="molecule type" value="Genomic_DNA"/>
</dbReference>
<evidence type="ECO:0000256" key="1">
    <source>
        <dbReference type="SAM" id="MobiDB-lite"/>
    </source>
</evidence>
<dbReference type="Proteomes" id="UP000479691">
    <property type="component" value="Unassembled WGS sequence"/>
</dbReference>
<evidence type="ECO:0000313" key="2">
    <source>
        <dbReference type="EMBL" id="KAF3191564.1"/>
    </source>
</evidence>
<accession>A0A7C8Q4A0</accession>
<protein>
    <submittedName>
        <fullName evidence="2">Uncharacterized protein</fullName>
    </submittedName>
</protein>
<proteinExistence type="predicted"/>
<name>A0A7C8Q4A0_ORBOL</name>
<comment type="caution">
    <text evidence="2">The sequence shown here is derived from an EMBL/GenBank/DDBJ whole genome shotgun (WGS) entry which is preliminary data.</text>
</comment>
<organism evidence="2 3">
    <name type="scientific">Orbilia oligospora</name>
    <name type="common">Nematode-trapping fungus</name>
    <name type="synonym">Arthrobotrys oligospora</name>
    <dbReference type="NCBI Taxonomy" id="2813651"/>
    <lineage>
        <taxon>Eukaryota</taxon>
        <taxon>Fungi</taxon>
        <taxon>Dikarya</taxon>
        <taxon>Ascomycota</taxon>
        <taxon>Pezizomycotina</taxon>
        <taxon>Orbiliomycetes</taxon>
        <taxon>Orbiliales</taxon>
        <taxon>Orbiliaceae</taxon>
        <taxon>Orbilia</taxon>
    </lineage>
</organism>
<feature type="compositionally biased region" description="Polar residues" evidence="1">
    <location>
        <begin position="33"/>
        <end position="62"/>
    </location>
</feature>
<reference evidence="2 3" key="1">
    <citation type="submission" date="2019-06" db="EMBL/GenBank/DDBJ databases">
        <authorList>
            <person name="Palmer J.M."/>
        </authorList>
    </citation>
    <scope>NUCLEOTIDE SEQUENCE [LARGE SCALE GENOMIC DNA]</scope>
    <source>
        <strain evidence="2 3">TWF788</strain>
    </source>
</reference>
<gene>
    <name evidence="2" type="ORF">TWF788_006161</name>
</gene>
<feature type="compositionally biased region" description="Polar residues" evidence="1">
    <location>
        <begin position="72"/>
        <end position="86"/>
    </location>
</feature>
<feature type="region of interest" description="Disordered" evidence="1">
    <location>
        <begin position="27"/>
        <end position="91"/>
    </location>
</feature>